<sequence>MEGDNIQRRARAREARKREGVEPSRAQVPLGASKERGHRPHGASHGERERAAECGKQRSDVDRGPSRR</sequence>
<dbReference type="AlphaFoldDB" id="A0A4D4J1R1"/>
<dbReference type="EMBL" id="BJFL01000002">
    <property type="protein sequence ID" value="GDY29022.1"/>
    <property type="molecule type" value="Genomic_DNA"/>
</dbReference>
<evidence type="ECO:0000256" key="1">
    <source>
        <dbReference type="SAM" id="MobiDB-lite"/>
    </source>
</evidence>
<feature type="compositionally biased region" description="Basic and acidic residues" evidence="1">
    <location>
        <begin position="12"/>
        <end position="22"/>
    </location>
</feature>
<gene>
    <name evidence="2" type="ORF">GTS_06550</name>
</gene>
<organism evidence="2 3">
    <name type="scientific">Gandjariella thermophila</name>
    <dbReference type="NCBI Taxonomy" id="1931992"/>
    <lineage>
        <taxon>Bacteria</taxon>
        <taxon>Bacillati</taxon>
        <taxon>Actinomycetota</taxon>
        <taxon>Actinomycetes</taxon>
        <taxon>Pseudonocardiales</taxon>
        <taxon>Pseudonocardiaceae</taxon>
        <taxon>Gandjariella</taxon>
    </lineage>
</organism>
<proteinExistence type="predicted"/>
<feature type="region of interest" description="Disordered" evidence="1">
    <location>
        <begin position="1"/>
        <end position="68"/>
    </location>
</feature>
<feature type="compositionally biased region" description="Basic and acidic residues" evidence="1">
    <location>
        <begin position="44"/>
        <end position="68"/>
    </location>
</feature>
<evidence type="ECO:0000313" key="3">
    <source>
        <dbReference type="Proteomes" id="UP000298860"/>
    </source>
</evidence>
<protein>
    <submittedName>
        <fullName evidence="2">Uncharacterized protein</fullName>
    </submittedName>
</protein>
<comment type="caution">
    <text evidence="2">The sequence shown here is derived from an EMBL/GenBank/DDBJ whole genome shotgun (WGS) entry which is preliminary data.</text>
</comment>
<keyword evidence="3" id="KW-1185">Reference proteome</keyword>
<evidence type="ECO:0000313" key="2">
    <source>
        <dbReference type="EMBL" id="GDY29022.1"/>
    </source>
</evidence>
<reference evidence="3" key="1">
    <citation type="submission" date="2019-04" db="EMBL/GenBank/DDBJ databases">
        <title>Draft genome sequence of Pseudonocardiaceae bacterium SL3-2-4.</title>
        <authorList>
            <person name="Ningsih F."/>
            <person name="Yokota A."/>
            <person name="Sakai Y."/>
            <person name="Nanatani K."/>
            <person name="Yabe S."/>
            <person name="Oetari A."/>
            <person name="Sjamsuridzal W."/>
        </authorList>
    </citation>
    <scope>NUCLEOTIDE SEQUENCE [LARGE SCALE GENOMIC DNA]</scope>
    <source>
        <strain evidence="3">SL3-2-4</strain>
    </source>
</reference>
<dbReference type="Proteomes" id="UP000298860">
    <property type="component" value="Unassembled WGS sequence"/>
</dbReference>
<name>A0A4D4J1R1_9PSEU</name>
<dbReference type="RefSeq" id="WP_137812198.1">
    <property type="nucleotide sequence ID" value="NZ_BJFL01000002.1"/>
</dbReference>
<accession>A0A4D4J1R1</accession>